<gene>
    <name evidence="2" type="ORF">F383_35693</name>
</gene>
<reference evidence="3" key="1">
    <citation type="submission" date="2014-09" db="EMBL/GenBank/DDBJ databases">
        <authorList>
            <person name="Mudge J."/>
            <person name="Ramaraj T."/>
            <person name="Lindquist I.E."/>
            <person name="Bharti A.K."/>
            <person name="Sundararajan A."/>
            <person name="Cameron C.T."/>
            <person name="Woodward J.E."/>
            <person name="May G.D."/>
            <person name="Brubaker C."/>
            <person name="Broadhvest J."/>
            <person name="Wilkins T.A."/>
        </authorList>
    </citation>
    <scope>NUCLEOTIDE SEQUENCE</scope>
    <source>
        <strain evidence="3">cv. AKA8401</strain>
    </source>
</reference>
<evidence type="ECO:0000313" key="3">
    <source>
        <dbReference type="Proteomes" id="UP000032142"/>
    </source>
</evidence>
<proteinExistence type="predicted"/>
<evidence type="ECO:0000313" key="2">
    <source>
        <dbReference type="EMBL" id="KHG29053.1"/>
    </source>
</evidence>
<protein>
    <submittedName>
        <fullName evidence="2">Uncharacterized protein</fullName>
    </submittedName>
</protein>
<evidence type="ECO:0000256" key="1">
    <source>
        <dbReference type="SAM" id="MobiDB-lite"/>
    </source>
</evidence>
<feature type="region of interest" description="Disordered" evidence="1">
    <location>
        <begin position="1"/>
        <end position="33"/>
    </location>
</feature>
<organism evidence="2 3">
    <name type="scientific">Gossypium arboreum</name>
    <name type="common">Tree cotton</name>
    <name type="synonym">Gossypium nanking</name>
    <dbReference type="NCBI Taxonomy" id="29729"/>
    <lineage>
        <taxon>Eukaryota</taxon>
        <taxon>Viridiplantae</taxon>
        <taxon>Streptophyta</taxon>
        <taxon>Embryophyta</taxon>
        <taxon>Tracheophyta</taxon>
        <taxon>Spermatophyta</taxon>
        <taxon>Magnoliopsida</taxon>
        <taxon>eudicotyledons</taxon>
        <taxon>Gunneridae</taxon>
        <taxon>Pentapetalae</taxon>
        <taxon>rosids</taxon>
        <taxon>malvids</taxon>
        <taxon>Malvales</taxon>
        <taxon>Malvaceae</taxon>
        <taxon>Malvoideae</taxon>
        <taxon>Gossypium</taxon>
    </lineage>
</organism>
<feature type="compositionally biased region" description="Polar residues" evidence="1">
    <location>
        <begin position="1"/>
        <end position="17"/>
    </location>
</feature>
<keyword evidence="3" id="KW-1185">Reference proteome</keyword>
<dbReference type="Proteomes" id="UP000032142">
    <property type="component" value="Unassembled WGS sequence"/>
</dbReference>
<name>A0A0B0PRF3_GOSAR</name>
<accession>A0A0B0PRF3</accession>
<dbReference type="EMBL" id="KN447691">
    <property type="protein sequence ID" value="KHG29053.1"/>
    <property type="molecule type" value="Genomic_DNA"/>
</dbReference>
<dbReference type="AlphaFoldDB" id="A0A0B0PRF3"/>
<sequence>MRTPVNLTSYGGITSPVQAKFRPQSDYPSGLNP</sequence>